<organism evidence="1 2">
    <name type="scientific">Entomophthora muscae</name>
    <dbReference type="NCBI Taxonomy" id="34485"/>
    <lineage>
        <taxon>Eukaryota</taxon>
        <taxon>Fungi</taxon>
        <taxon>Fungi incertae sedis</taxon>
        <taxon>Zoopagomycota</taxon>
        <taxon>Entomophthoromycotina</taxon>
        <taxon>Entomophthoromycetes</taxon>
        <taxon>Entomophthorales</taxon>
        <taxon>Entomophthoraceae</taxon>
        <taxon>Entomophthora</taxon>
    </lineage>
</organism>
<evidence type="ECO:0000313" key="2">
    <source>
        <dbReference type="Proteomes" id="UP001165960"/>
    </source>
</evidence>
<keyword evidence="2" id="KW-1185">Reference proteome</keyword>
<gene>
    <name evidence="1" type="ORF">DSO57_1026060</name>
</gene>
<accession>A0ACC2TD29</accession>
<protein>
    <submittedName>
        <fullName evidence="1">Uncharacterized protein</fullName>
    </submittedName>
</protein>
<name>A0ACC2TD29_9FUNG</name>
<reference evidence="1" key="1">
    <citation type="submission" date="2022-04" db="EMBL/GenBank/DDBJ databases">
        <title>Genome of the entomopathogenic fungus Entomophthora muscae.</title>
        <authorList>
            <person name="Elya C."/>
            <person name="Lovett B.R."/>
            <person name="Lee E."/>
            <person name="Macias A.M."/>
            <person name="Hajek A.E."/>
            <person name="De Bivort B.L."/>
            <person name="Kasson M.T."/>
            <person name="De Fine Licht H.H."/>
            <person name="Stajich J.E."/>
        </authorList>
    </citation>
    <scope>NUCLEOTIDE SEQUENCE</scope>
    <source>
        <strain evidence="1">Berkeley</strain>
    </source>
</reference>
<sequence length="108" mass="11941">MSMPPLPSPEESDLVPLEALEVLPPTPSCALWLITGLVLMGLNSYFPQLSPVSSLWSPLRAAIQVLHWLASWWFVSLGWELNLVSLAPLSHIQSQTGPLQEELEESPQ</sequence>
<evidence type="ECO:0000313" key="1">
    <source>
        <dbReference type="EMBL" id="KAJ9072574.1"/>
    </source>
</evidence>
<dbReference type="EMBL" id="QTSX02002990">
    <property type="protein sequence ID" value="KAJ9072574.1"/>
    <property type="molecule type" value="Genomic_DNA"/>
</dbReference>
<dbReference type="Proteomes" id="UP001165960">
    <property type="component" value="Unassembled WGS sequence"/>
</dbReference>
<comment type="caution">
    <text evidence="1">The sequence shown here is derived from an EMBL/GenBank/DDBJ whole genome shotgun (WGS) entry which is preliminary data.</text>
</comment>
<proteinExistence type="predicted"/>